<reference evidence="1" key="1">
    <citation type="submission" date="2019-08" db="EMBL/GenBank/DDBJ databases">
        <authorList>
            <person name="Kucharzyk K."/>
            <person name="Murdoch R.W."/>
            <person name="Higgins S."/>
            <person name="Loffler F."/>
        </authorList>
    </citation>
    <scope>NUCLEOTIDE SEQUENCE</scope>
</reference>
<proteinExistence type="predicted"/>
<sequence>MPACKRLHRKYAFAIGVRNAHLFEHFFGVSITYAKPSLVYQRVNDVYFFIFISAVYT</sequence>
<gene>
    <name evidence="1" type="ORF">SDC9_173771</name>
</gene>
<dbReference type="EMBL" id="VSSQ01075834">
    <property type="protein sequence ID" value="MPN26347.1"/>
    <property type="molecule type" value="Genomic_DNA"/>
</dbReference>
<dbReference type="AlphaFoldDB" id="A0A645GHD6"/>
<comment type="caution">
    <text evidence="1">The sequence shown here is derived from an EMBL/GenBank/DDBJ whole genome shotgun (WGS) entry which is preliminary data.</text>
</comment>
<accession>A0A645GHD6</accession>
<organism evidence="1">
    <name type="scientific">bioreactor metagenome</name>
    <dbReference type="NCBI Taxonomy" id="1076179"/>
    <lineage>
        <taxon>unclassified sequences</taxon>
        <taxon>metagenomes</taxon>
        <taxon>ecological metagenomes</taxon>
    </lineage>
</organism>
<evidence type="ECO:0000313" key="1">
    <source>
        <dbReference type="EMBL" id="MPN26347.1"/>
    </source>
</evidence>
<name>A0A645GHD6_9ZZZZ</name>
<protein>
    <submittedName>
        <fullName evidence="1">Uncharacterized protein</fullName>
    </submittedName>
</protein>